<evidence type="ECO:0000313" key="4">
    <source>
        <dbReference type="Proteomes" id="UP000316181"/>
    </source>
</evidence>
<feature type="region of interest" description="Disordered" evidence="1">
    <location>
        <begin position="245"/>
        <end position="265"/>
    </location>
</feature>
<reference evidence="3 4" key="1">
    <citation type="submission" date="2019-06" db="EMBL/GenBank/DDBJ databases">
        <title>Sequencing the genomes of 1000 actinobacteria strains.</title>
        <authorList>
            <person name="Klenk H.-P."/>
        </authorList>
    </citation>
    <scope>NUCLEOTIDE SEQUENCE [LARGE SCALE GENOMIC DNA]</scope>
    <source>
        <strain evidence="3 4">DSM 10596</strain>
    </source>
</reference>
<name>A0A542SRV7_9MICO</name>
<evidence type="ECO:0000256" key="1">
    <source>
        <dbReference type="SAM" id="MobiDB-lite"/>
    </source>
</evidence>
<comment type="caution">
    <text evidence="3">The sequence shown here is derived from an EMBL/GenBank/DDBJ whole genome shotgun (WGS) entry which is preliminary data.</text>
</comment>
<proteinExistence type="predicted"/>
<keyword evidence="2" id="KW-0812">Transmembrane</keyword>
<keyword evidence="4" id="KW-1185">Reference proteome</keyword>
<evidence type="ECO:0000313" key="3">
    <source>
        <dbReference type="EMBL" id="TQK77345.1"/>
    </source>
</evidence>
<keyword evidence="2" id="KW-0472">Membrane</keyword>
<keyword evidence="2" id="KW-1133">Transmembrane helix</keyword>
<gene>
    <name evidence="3" type="ORF">FB389_2073</name>
</gene>
<dbReference type="RefSeq" id="WP_142113246.1">
    <property type="nucleotide sequence ID" value="NZ_BAAATB010000006.1"/>
</dbReference>
<feature type="transmembrane region" description="Helical" evidence="2">
    <location>
        <begin position="17"/>
        <end position="38"/>
    </location>
</feature>
<protein>
    <submittedName>
        <fullName evidence="3">Uncharacterized protein</fullName>
    </submittedName>
</protein>
<organism evidence="3 4">
    <name type="scientific">Rarobacter incanus</name>
    <dbReference type="NCBI Taxonomy" id="153494"/>
    <lineage>
        <taxon>Bacteria</taxon>
        <taxon>Bacillati</taxon>
        <taxon>Actinomycetota</taxon>
        <taxon>Actinomycetes</taxon>
        <taxon>Micrococcales</taxon>
        <taxon>Rarobacteraceae</taxon>
        <taxon>Rarobacter</taxon>
    </lineage>
</organism>
<dbReference type="OrthoDB" id="5116871at2"/>
<evidence type="ECO:0000256" key="2">
    <source>
        <dbReference type="SAM" id="Phobius"/>
    </source>
</evidence>
<feature type="transmembrane region" description="Helical" evidence="2">
    <location>
        <begin position="50"/>
        <end position="73"/>
    </location>
</feature>
<dbReference type="AlphaFoldDB" id="A0A542SRV7"/>
<dbReference type="EMBL" id="VFNV01000001">
    <property type="protein sequence ID" value="TQK77345.1"/>
    <property type="molecule type" value="Genomic_DNA"/>
</dbReference>
<dbReference type="Proteomes" id="UP000316181">
    <property type="component" value="Unassembled WGS sequence"/>
</dbReference>
<accession>A0A542SRV7</accession>
<sequence length="265" mass="30237">MSNDPQQGRPWSQRKSAAWGLATVAILFVVTWLAGKLLRWPWPDGSDWQAIWTFFTFLIAAVAASVALAQLAAHQQAQRELTRPYVVVDFAFKSILLLIEVRNIGQAPAHNVELTWDPKPQALDERHGQAIERNLVNGVIPFLAPGRTVRYSVGRASDYWSDDLMPKRYTVVARYRDPRGEPFGEDEQMVLDLGQWADALADDDYDNKNWNQLKWQTEAQRKIAAAVERVDSRLEGLSESVSVRGARRKPTMRARRSRARWTGRR</sequence>